<feature type="region of interest" description="Disordered" evidence="1">
    <location>
        <begin position="1"/>
        <end position="65"/>
    </location>
</feature>
<dbReference type="EMBL" id="SRLO01000116">
    <property type="protein sequence ID" value="TNN74237.1"/>
    <property type="molecule type" value="Genomic_DNA"/>
</dbReference>
<dbReference type="AlphaFoldDB" id="A0A4Z2I8C1"/>
<protein>
    <submittedName>
        <fullName evidence="2">Uncharacterized protein</fullName>
    </submittedName>
</protein>
<evidence type="ECO:0000313" key="2">
    <source>
        <dbReference type="EMBL" id="TNN74237.1"/>
    </source>
</evidence>
<keyword evidence="3" id="KW-1185">Reference proteome</keyword>
<accession>A0A4Z2I8C1</accession>
<reference evidence="2 3" key="1">
    <citation type="submission" date="2019-03" db="EMBL/GenBank/DDBJ databases">
        <title>First draft genome of Liparis tanakae, snailfish: a comprehensive survey of snailfish specific genes.</title>
        <authorList>
            <person name="Kim W."/>
            <person name="Song I."/>
            <person name="Jeong J.-H."/>
            <person name="Kim D."/>
            <person name="Kim S."/>
            <person name="Ryu S."/>
            <person name="Song J.Y."/>
            <person name="Lee S.K."/>
        </authorList>
    </citation>
    <scope>NUCLEOTIDE SEQUENCE [LARGE SCALE GENOMIC DNA]</scope>
    <source>
        <tissue evidence="2">Muscle</tissue>
    </source>
</reference>
<feature type="compositionally biased region" description="Polar residues" evidence="1">
    <location>
        <begin position="1"/>
        <end position="17"/>
    </location>
</feature>
<evidence type="ECO:0000256" key="1">
    <source>
        <dbReference type="SAM" id="MobiDB-lite"/>
    </source>
</evidence>
<comment type="caution">
    <text evidence="2">The sequence shown here is derived from an EMBL/GenBank/DDBJ whole genome shotgun (WGS) entry which is preliminary data.</text>
</comment>
<dbReference type="OrthoDB" id="46396at2759"/>
<gene>
    <name evidence="2" type="ORF">EYF80_015480</name>
</gene>
<evidence type="ECO:0000313" key="3">
    <source>
        <dbReference type="Proteomes" id="UP000314294"/>
    </source>
</evidence>
<sequence>MSSSTRDAVGEQVSSTMAPILRPGTAYETRPFTPQTISRHSEREQEQSPCPAGLLGGLNGVCVKS</sequence>
<organism evidence="2 3">
    <name type="scientific">Liparis tanakae</name>
    <name type="common">Tanaka's snailfish</name>
    <dbReference type="NCBI Taxonomy" id="230148"/>
    <lineage>
        <taxon>Eukaryota</taxon>
        <taxon>Metazoa</taxon>
        <taxon>Chordata</taxon>
        <taxon>Craniata</taxon>
        <taxon>Vertebrata</taxon>
        <taxon>Euteleostomi</taxon>
        <taxon>Actinopterygii</taxon>
        <taxon>Neopterygii</taxon>
        <taxon>Teleostei</taxon>
        <taxon>Neoteleostei</taxon>
        <taxon>Acanthomorphata</taxon>
        <taxon>Eupercaria</taxon>
        <taxon>Perciformes</taxon>
        <taxon>Cottioidei</taxon>
        <taxon>Cottales</taxon>
        <taxon>Liparidae</taxon>
        <taxon>Liparis</taxon>
    </lineage>
</organism>
<dbReference type="Proteomes" id="UP000314294">
    <property type="component" value="Unassembled WGS sequence"/>
</dbReference>
<proteinExistence type="predicted"/>
<name>A0A4Z2I8C1_9TELE</name>